<keyword evidence="2" id="KW-0812">Transmembrane</keyword>
<feature type="transmembrane region" description="Helical" evidence="2">
    <location>
        <begin position="90"/>
        <end position="106"/>
    </location>
</feature>
<keyword evidence="4" id="KW-1185">Reference proteome</keyword>
<evidence type="ECO:0000256" key="2">
    <source>
        <dbReference type="SAM" id="Phobius"/>
    </source>
</evidence>
<protein>
    <submittedName>
        <fullName evidence="3">Uncharacterized protein</fullName>
    </submittedName>
</protein>
<feature type="compositionally biased region" description="Pro residues" evidence="1">
    <location>
        <begin position="16"/>
        <end position="60"/>
    </location>
</feature>
<dbReference type="EMBL" id="JAVRFG010000028">
    <property type="protein sequence ID" value="MDT0493088.1"/>
    <property type="molecule type" value="Genomic_DNA"/>
</dbReference>
<feature type="transmembrane region" description="Helical" evidence="2">
    <location>
        <begin position="61"/>
        <end position="83"/>
    </location>
</feature>
<feature type="region of interest" description="Disordered" evidence="1">
    <location>
        <begin position="1"/>
        <end position="61"/>
    </location>
</feature>
<keyword evidence="2" id="KW-0472">Membrane</keyword>
<evidence type="ECO:0000313" key="3">
    <source>
        <dbReference type="EMBL" id="MDT0493088.1"/>
    </source>
</evidence>
<dbReference type="Proteomes" id="UP001180556">
    <property type="component" value="Unassembled WGS sequence"/>
</dbReference>
<comment type="caution">
    <text evidence="3">The sequence shown here is derived from an EMBL/GenBank/DDBJ whole genome shotgun (WGS) entry which is preliminary data.</text>
</comment>
<proteinExistence type="predicted"/>
<gene>
    <name evidence="3" type="ORF">RM717_21525</name>
</gene>
<evidence type="ECO:0000256" key="1">
    <source>
        <dbReference type="SAM" id="MobiDB-lite"/>
    </source>
</evidence>
<keyword evidence="2" id="KW-1133">Transmembrane helix</keyword>
<sequence>MESSDRSDRYGAGGAVPPPPSEPPSFGAPPPPSGPPSFGAPPPPSEPPSGPPDVGPPPPGAGLRAVAAGLLNLTGLGLGYALLGRWGRAAGCWVATAVLLFVALPADPDGVPARVLAVYLFLLVLAAADGARIAVRSPLGGSWRPVVAAGLGVVLLAVPAGGAVAYGAARDEAREQVLLDRLADGDRRVAAASQQRFRTAKAQYERALDTYRTLGRDHPDSRAAKLVPDRLKAYYDAVSTPYAGKRHCEAVAPLTYLRSLPGSVDRELLGELASWPDEPLAESLYACGVSRISQVGGGSSEFGELLRTFPESAPARQVGPELGGRIDTQVAEVEDGDPCAATEVLRGLRSTVADLPAASVPALGAKADRGIRNGTYACGIDRFEQKKFGEARTTLAGFARSYKGDERAAQARKTAIAAEIAAARPAAGKRLPPSGSPGGPRMELVISNDAPNGVEVLYTGPVTGAVTLKPCADCKRYSVSAGPRLACRASGRSYPKARLQLPAGDYHFLYKHGTGASSRVDSYAAGSKVRPGYTYTSCTYVVERSPLGLDLPTLPDLIKPASLTPPRAGASR</sequence>
<feature type="transmembrane region" description="Helical" evidence="2">
    <location>
        <begin position="146"/>
        <end position="169"/>
    </location>
</feature>
<feature type="transmembrane region" description="Helical" evidence="2">
    <location>
        <begin position="112"/>
        <end position="134"/>
    </location>
</feature>
<name>A0ABU2W5F0_9ACTN</name>
<organism evidence="3 4">
    <name type="scientific">Streptomyces stephensoniae</name>
    <dbReference type="NCBI Taxonomy" id="3375367"/>
    <lineage>
        <taxon>Bacteria</taxon>
        <taxon>Bacillati</taxon>
        <taxon>Actinomycetota</taxon>
        <taxon>Actinomycetes</taxon>
        <taxon>Kitasatosporales</taxon>
        <taxon>Streptomycetaceae</taxon>
        <taxon>Streptomyces</taxon>
    </lineage>
</organism>
<accession>A0ABU2W5F0</accession>
<evidence type="ECO:0000313" key="4">
    <source>
        <dbReference type="Proteomes" id="UP001180556"/>
    </source>
</evidence>
<reference evidence="4" key="1">
    <citation type="submission" date="2023-07" db="EMBL/GenBank/DDBJ databases">
        <title>30 novel species of actinomycetes from the DSMZ collection.</title>
        <authorList>
            <person name="Nouioui I."/>
        </authorList>
    </citation>
    <scope>NUCLEOTIDE SEQUENCE [LARGE SCALE GENOMIC DNA]</scope>
    <source>
        <strain evidence="4">DSM 40932</strain>
    </source>
</reference>